<dbReference type="RefSeq" id="WP_058471953.1">
    <property type="nucleotide sequence ID" value="NZ_CAAAIC010000006.1"/>
</dbReference>
<dbReference type="Proteomes" id="UP000055035">
    <property type="component" value="Unassembled WGS sequence"/>
</dbReference>
<evidence type="ECO:0000313" key="2">
    <source>
        <dbReference type="Proteomes" id="UP000055035"/>
    </source>
</evidence>
<organism evidence="1 2">
    <name type="scientific">Legionella jordanis</name>
    <dbReference type="NCBI Taxonomy" id="456"/>
    <lineage>
        <taxon>Bacteria</taxon>
        <taxon>Pseudomonadati</taxon>
        <taxon>Pseudomonadota</taxon>
        <taxon>Gammaproteobacteria</taxon>
        <taxon>Legionellales</taxon>
        <taxon>Legionellaceae</taxon>
        <taxon>Legionella</taxon>
    </lineage>
</organism>
<accession>A0A0W0VEP4</accession>
<dbReference type="EMBL" id="LNYJ01000011">
    <property type="protein sequence ID" value="KTD18278.1"/>
    <property type="molecule type" value="Genomic_DNA"/>
</dbReference>
<sequence>MIKRIISGGQTGVDQAALKTAKDMAFAIAGFCPKGGLDENQVNSLISFPELTEAASTAPEDRTKRNIEASDGSLIVVPSWPLPQNSKDGTQFMIDYCQRQKKPFIIISLNHKGGSVEKIKAWINANRIRSLNIGGPRESSSPGIYEQSCELFKELFTQLKSAK</sequence>
<keyword evidence="2" id="KW-1185">Reference proteome</keyword>
<name>A0A0W0VEP4_9GAMM</name>
<protein>
    <submittedName>
        <fullName evidence="1">Putative molybdenum carrier</fullName>
    </submittedName>
</protein>
<evidence type="ECO:0000313" key="1">
    <source>
        <dbReference type="EMBL" id="KTD18278.1"/>
    </source>
</evidence>
<dbReference type="Pfam" id="PF12694">
    <property type="entry name" value="cpYpsA"/>
    <property type="match status" value="1"/>
</dbReference>
<dbReference type="Gene3D" id="3.40.50.450">
    <property type="match status" value="1"/>
</dbReference>
<dbReference type="STRING" id="456.Ljor_2584"/>
<dbReference type="InterPro" id="IPR024755">
    <property type="entry name" value="cpYpsA"/>
</dbReference>
<dbReference type="AlphaFoldDB" id="A0A0W0VEP4"/>
<reference evidence="1 2" key="1">
    <citation type="submission" date="2015-11" db="EMBL/GenBank/DDBJ databases">
        <title>Genomic analysis of 38 Legionella species identifies large and diverse effector repertoires.</title>
        <authorList>
            <person name="Burstein D."/>
            <person name="Amaro F."/>
            <person name="Zusman T."/>
            <person name="Lifshitz Z."/>
            <person name="Cohen O."/>
            <person name="Gilbert J.A."/>
            <person name="Pupko T."/>
            <person name="Shuman H.A."/>
            <person name="Segal G."/>
        </authorList>
    </citation>
    <scope>NUCLEOTIDE SEQUENCE [LARGE SCALE GENOMIC DNA]</scope>
    <source>
        <strain evidence="1 2">BL-540</strain>
    </source>
</reference>
<proteinExistence type="predicted"/>
<gene>
    <name evidence="1" type="ORF">Ljor_2584</name>
</gene>
<dbReference type="PATRIC" id="fig|456.5.peg.2774"/>
<comment type="caution">
    <text evidence="1">The sequence shown here is derived from an EMBL/GenBank/DDBJ whole genome shotgun (WGS) entry which is preliminary data.</text>
</comment>